<feature type="signal peptide" evidence="2">
    <location>
        <begin position="1"/>
        <end position="17"/>
    </location>
</feature>
<dbReference type="AlphaFoldDB" id="F9NUI3"/>
<dbReference type="RefSeq" id="WP_002549040.1">
    <property type="nucleotide sequence ID" value="NZ_AFUN01000021.1"/>
</dbReference>
<gene>
    <name evidence="3" type="ORF">HMPREF1162_1130</name>
</gene>
<accession>F9NUI3</accession>
<evidence type="ECO:0000256" key="2">
    <source>
        <dbReference type="SAM" id="SignalP"/>
    </source>
</evidence>
<evidence type="ECO:0000256" key="1">
    <source>
        <dbReference type="SAM" id="MobiDB-lite"/>
    </source>
</evidence>
<organism evidence="3 4">
    <name type="scientific">[Propionibacterium] namnetense SK182B-JCVI</name>
    <dbReference type="NCBI Taxonomy" id="1051006"/>
    <lineage>
        <taxon>Bacteria</taxon>
        <taxon>Bacillati</taxon>
        <taxon>Actinomycetota</taxon>
        <taxon>Actinomycetes</taxon>
        <taxon>Propionibacteriales</taxon>
        <taxon>Propionibacteriaceae</taxon>
        <taxon>Cutibacterium</taxon>
    </lineage>
</organism>
<keyword evidence="2" id="KW-0732">Signal</keyword>
<dbReference type="PATRIC" id="fig|1051006.4.peg.827"/>
<sequence length="205" mass="21582">MKVTAIAMVAAASVSLAACGGHDDGAKTAGKAMSASASATPSPSSDLLFTKGKINKNDFSSALISSVKKMTMYHMDGSTNFAESGEKHTIKLSSDYDGRDQAKPKAHMLMSEPGEGKKVEVVVIGKDIYKKSGSKWVKSPHSGDGMGLADIAETLRTSSKAIDSVTYVGQEPRGHRFDVVLDPAKLGGGENGSRPQRERKSHLLA</sequence>
<protein>
    <submittedName>
        <fullName evidence="3">Putative lipoprotein</fullName>
    </submittedName>
</protein>
<comment type="caution">
    <text evidence="3">The sequence shown here is derived from an EMBL/GenBank/DDBJ whole genome shotgun (WGS) entry which is preliminary data.</text>
</comment>
<dbReference type="Proteomes" id="UP000007832">
    <property type="component" value="Unassembled WGS sequence"/>
</dbReference>
<feature type="region of interest" description="Disordered" evidence="1">
    <location>
        <begin position="183"/>
        <end position="205"/>
    </location>
</feature>
<dbReference type="Gene3D" id="2.50.20.20">
    <property type="match status" value="1"/>
</dbReference>
<keyword evidence="3" id="KW-0449">Lipoprotein</keyword>
<feature type="chain" id="PRO_5039218823" evidence="2">
    <location>
        <begin position="18"/>
        <end position="205"/>
    </location>
</feature>
<proteinExistence type="predicted"/>
<evidence type="ECO:0000313" key="4">
    <source>
        <dbReference type="Proteomes" id="UP000007832"/>
    </source>
</evidence>
<evidence type="ECO:0000313" key="3">
    <source>
        <dbReference type="EMBL" id="EGR97366.1"/>
    </source>
</evidence>
<dbReference type="PROSITE" id="PS51257">
    <property type="entry name" value="PROKAR_LIPOPROTEIN"/>
    <property type="match status" value="1"/>
</dbReference>
<dbReference type="EMBL" id="AFUN01000021">
    <property type="protein sequence ID" value="EGR97366.1"/>
    <property type="molecule type" value="Genomic_DNA"/>
</dbReference>
<reference evidence="3 4" key="1">
    <citation type="submission" date="2011-07" db="EMBL/GenBank/DDBJ databases">
        <title>Genome Sequence of Propionibacterium acnes SK182B-JCVI.</title>
        <authorList>
            <person name="Durkin A.S."/>
            <person name="Madupu R."/>
            <person name="Hostetler J."/>
            <person name="Radune D."/>
            <person name="Torralba M."/>
            <person name="Methe B."/>
            <person name="Sutton G."/>
            <person name="Strausberg R.L."/>
            <person name="Nelson K.E."/>
        </authorList>
    </citation>
    <scope>NUCLEOTIDE SEQUENCE [LARGE SCALE GENOMIC DNA]</scope>
    <source>
        <strain evidence="3 4">SK182B-JCVI</strain>
    </source>
</reference>
<name>F9NUI3_9ACTN</name>